<accession>A0A164JE29</accession>
<evidence type="ECO:0000313" key="1">
    <source>
        <dbReference type="EMBL" id="KZS02255.1"/>
    </source>
</evidence>
<evidence type="ECO:0000313" key="2">
    <source>
        <dbReference type="Proteomes" id="UP000076858"/>
    </source>
</evidence>
<organism evidence="1 2">
    <name type="scientific">Daphnia magna</name>
    <dbReference type="NCBI Taxonomy" id="35525"/>
    <lineage>
        <taxon>Eukaryota</taxon>
        <taxon>Metazoa</taxon>
        <taxon>Ecdysozoa</taxon>
        <taxon>Arthropoda</taxon>
        <taxon>Crustacea</taxon>
        <taxon>Branchiopoda</taxon>
        <taxon>Diplostraca</taxon>
        <taxon>Cladocera</taxon>
        <taxon>Anomopoda</taxon>
        <taxon>Daphniidae</taxon>
        <taxon>Daphnia</taxon>
    </lineage>
</organism>
<sequence length="168" mass="19689">CGYLLKTRDSVWTDCDKCKKGLISKYEDLPTNFLSAEYTAERNHGGLTFATVNLFKIIQKVENVMTKFFDNDSHIYVSNCYEVVIEELCKLKVFNVCCEKHEDTLPYLILQYVHIRFHTESKRFRNLKLSKERSQMKTNKKLSRITKTTKKQCKSTLPEKTVNKTVNT</sequence>
<dbReference type="AlphaFoldDB" id="A0A164JE29"/>
<dbReference type="Proteomes" id="UP000076858">
    <property type="component" value="Unassembled WGS sequence"/>
</dbReference>
<dbReference type="EMBL" id="LRGB01004879">
    <property type="protein sequence ID" value="KZS02255.1"/>
    <property type="molecule type" value="Genomic_DNA"/>
</dbReference>
<feature type="non-terminal residue" evidence="1">
    <location>
        <position position="1"/>
    </location>
</feature>
<reference evidence="1 2" key="1">
    <citation type="submission" date="2016-03" db="EMBL/GenBank/DDBJ databases">
        <title>EvidentialGene: Evidence-directed Construction of Genes on Genomes.</title>
        <authorList>
            <person name="Gilbert D.G."/>
            <person name="Choi J.-H."/>
            <person name="Mockaitis K."/>
            <person name="Colbourne J."/>
            <person name="Pfrender M."/>
        </authorList>
    </citation>
    <scope>NUCLEOTIDE SEQUENCE [LARGE SCALE GENOMIC DNA]</scope>
    <source>
        <strain evidence="1 2">Xinb3</strain>
        <tissue evidence="1">Complete organism</tissue>
    </source>
</reference>
<proteinExistence type="predicted"/>
<keyword evidence="2" id="KW-1185">Reference proteome</keyword>
<protein>
    <submittedName>
        <fullName evidence="1">Uncharacterized protein</fullName>
    </submittedName>
</protein>
<gene>
    <name evidence="1" type="ORF">APZ42_000774</name>
</gene>
<comment type="caution">
    <text evidence="1">The sequence shown here is derived from an EMBL/GenBank/DDBJ whole genome shotgun (WGS) entry which is preliminary data.</text>
</comment>
<name>A0A164JE29_9CRUS</name>